<evidence type="ECO:0000313" key="9">
    <source>
        <dbReference type="EMBL" id="CDR38827.1"/>
    </source>
</evidence>
<dbReference type="SMART" id="SM00906">
    <property type="entry name" value="Fungal_trans"/>
    <property type="match status" value="1"/>
</dbReference>
<dbReference type="PANTHER" id="PTHR47171">
    <property type="entry name" value="FARA-RELATED"/>
    <property type="match status" value="1"/>
</dbReference>
<name>A0A061AMP3_CYBFA</name>
<dbReference type="InterPro" id="IPR007219">
    <property type="entry name" value="XnlR_reg_dom"/>
</dbReference>
<reference evidence="11" key="2">
    <citation type="journal article" date="2017" name="Genome Announc.">
        <title>Genome sequences of Cyberlindnera fabianii 65, Pichia kudriavzevii 129, and Saccharomyces cerevisiae 131 isolated from fermented masau fruits in Zimbabwe.</title>
        <authorList>
            <person name="van Rijswijck I.M.H."/>
            <person name="Derks M.F.L."/>
            <person name="Abee T."/>
            <person name="de Ridder D."/>
            <person name="Smid E.J."/>
        </authorList>
    </citation>
    <scope>NUCLEOTIDE SEQUENCE [LARGE SCALE GENOMIC DNA]</scope>
    <source>
        <strain evidence="11">65</strain>
    </source>
</reference>
<evidence type="ECO:0000313" key="11">
    <source>
        <dbReference type="Proteomes" id="UP000189513"/>
    </source>
</evidence>
<dbReference type="Proteomes" id="UP000189513">
    <property type="component" value="Unassembled WGS sequence"/>
</dbReference>
<keyword evidence="4" id="KW-0238">DNA-binding</keyword>
<evidence type="ECO:0000256" key="1">
    <source>
        <dbReference type="ARBA" id="ARBA00022723"/>
    </source>
</evidence>
<sequence length="793" mass="88345">MSEETETATKKYSVKYKRNRSSRACEVCHSRKVRCDATIHIPCTNCLTFGCECRFPEPKERKNARNKKSTESSSNSSSNDGDSRLQNPVKKESPAPNVTSVPAVTIPGTGSNATKRRNEPLAAISARSASIDNQKLTKHHFSTLSFHGRASTAVLLAVDKDKDTHLHMQDYVPPALKNSIDQTRVGLDTVQMEILRLRGAFLLPEKALCDDLINTFFEHIYPVEPVVDRKMFMKQYESGTGSLLLLQSILLAASRVSDNELIFDSNGSNYLTSATFFQRAKALYEANYEKEAIPIIQSLSLFSRFWEGIDDILGNSFYWTRIAITAAQGFGFHRNMSGNFSNEEIKVCKILWWNLYIRDISCSVAFGRPRVIHLEDCDVPMLQPSDFPPELPRHDAEAFVQMIRLSEIMSIVLQEQYSIRAEKSKRQRENLVMTHCDMIMSGWRSNLPPQLQYAPHQQLPLSVNILNLYYYSAVCLVHRSNMVRTVDGKEYPSEGIVFKASRIIADIGSRLLKSGDIKYCYALTIPVFFTAALTFICHMDSSNPSISKSAKLGYNICKQTLKEIGKNYLVAVLILHGMERFADDDKLREKLVGGMMRKSNGQQTNGATTPIFNAVLQSATSSAGQTPAPFTPAFGTPGTGFMDFNTSQGGTPAMTPNPPMQRIPEEQQQPQQQPSQSQPPTRTSQQPEQNMEFPDLYLFTNTLPSNGPSNFDPSELFPAPNAHHEASTSKSDTTSDGLPTDFNINLPEFDFQNFSNTISLQNLASLNAYGGNTPGQASAEEQAHSLFGNFGAQ</sequence>
<evidence type="ECO:0000256" key="6">
    <source>
        <dbReference type="ARBA" id="ARBA00023242"/>
    </source>
</evidence>
<dbReference type="PROSITE" id="PS00463">
    <property type="entry name" value="ZN2_CY6_FUNGAL_1"/>
    <property type="match status" value="1"/>
</dbReference>
<keyword evidence="2" id="KW-0862">Zinc</keyword>
<dbReference type="GO" id="GO:0006351">
    <property type="term" value="P:DNA-templated transcription"/>
    <property type="evidence" value="ECO:0007669"/>
    <property type="project" value="InterPro"/>
</dbReference>
<keyword evidence="11" id="KW-1185">Reference proteome</keyword>
<dbReference type="PANTHER" id="PTHR47171:SF3">
    <property type="entry name" value="FARA-RELATED"/>
    <property type="match status" value="1"/>
</dbReference>
<proteinExistence type="predicted"/>
<dbReference type="GO" id="GO:0008270">
    <property type="term" value="F:zinc ion binding"/>
    <property type="evidence" value="ECO:0007669"/>
    <property type="project" value="InterPro"/>
</dbReference>
<dbReference type="CDD" id="cd00067">
    <property type="entry name" value="GAL4"/>
    <property type="match status" value="1"/>
</dbReference>
<gene>
    <name evidence="10" type="ORF">BON22_0053</name>
    <name evidence="9" type="ORF">CYFA0S_02e06480g</name>
</gene>
<dbReference type="EMBL" id="MPUK01000001">
    <property type="protein sequence ID" value="ONH69712.1"/>
    <property type="molecule type" value="Genomic_DNA"/>
</dbReference>
<feature type="compositionally biased region" description="Polar residues" evidence="7">
    <location>
        <begin position="96"/>
        <end position="113"/>
    </location>
</feature>
<dbReference type="SUPFAM" id="SSF57701">
    <property type="entry name" value="Zn2/Cys6 DNA-binding domain"/>
    <property type="match status" value="1"/>
</dbReference>
<protein>
    <submittedName>
        <fullName evidence="9">CYFA0S02e06480g1_1</fullName>
    </submittedName>
    <submittedName>
        <fullName evidence="10">Cutinase transcription factor 1 alpha</fullName>
    </submittedName>
</protein>
<dbReference type="GO" id="GO:0000981">
    <property type="term" value="F:DNA-binding transcription factor activity, RNA polymerase II-specific"/>
    <property type="evidence" value="ECO:0007669"/>
    <property type="project" value="InterPro"/>
</dbReference>
<organism evidence="9">
    <name type="scientific">Cyberlindnera fabianii</name>
    <name type="common">Yeast</name>
    <name type="synonym">Hansenula fabianii</name>
    <dbReference type="NCBI Taxonomy" id="36022"/>
    <lineage>
        <taxon>Eukaryota</taxon>
        <taxon>Fungi</taxon>
        <taxon>Dikarya</taxon>
        <taxon>Ascomycota</taxon>
        <taxon>Saccharomycotina</taxon>
        <taxon>Saccharomycetes</taxon>
        <taxon>Phaffomycetales</taxon>
        <taxon>Phaffomycetaceae</taxon>
        <taxon>Cyberlindnera</taxon>
    </lineage>
</organism>
<dbReference type="OrthoDB" id="5121955at2759"/>
<evidence type="ECO:0000256" key="2">
    <source>
        <dbReference type="ARBA" id="ARBA00022833"/>
    </source>
</evidence>
<feature type="compositionally biased region" description="Low complexity" evidence="7">
    <location>
        <begin position="662"/>
        <end position="689"/>
    </location>
</feature>
<dbReference type="InterPro" id="IPR052073">
    <property type="entry name" value="Amide_Lactam_Regulators"/>
</dbReference>
<dbReference type="InterPro" id="IPR001138">
    <property type="entry name" value="Zn2Cys6_DnaBD"/>
</dbReference>
<keyword evidence="3" id="KW-0805">Transcription regulation</keyword>
<dbReference type="VEuPathDB" id="FungiDB:BON22_0053"/>
<dbReference type="InterPro" id="IPR036864">
    <property type="entry name" value="Zn2-C6_fun-type_DNA-bd_sf"/>
</dbReference>
<evidence type="ECO:0000256" key="7">
    <source>
        <dbReference type="SAM" id="MobiDB-lite"/>
    </source>
</evidence>
<evidence type="ECO:0000256" key="4">
    <source>
        <dbReference type="ARBA" id="ARBA00023125"/>
    </source>
</evidence>
<dbReference type="EMBL" id="LK052887">
    <property type="protein sequence ID" value="CDR38827.1"/>
    <property type="molecule type" value="Genomic_DNA"/>
</dbReference>
<evidence type="ECO:0000256" key="3">
    <source>
        <dbReference type="ARBA" id="ARBA00023015"/>
    </source>
</evidence>
<evidence type="ECO:0000313" key="10">
    <source>
        <dbReference type="EMBL" id="ONH69712.1"/>
    </source>
</evidence>
<feature type="region of interest" description="Disordered" evidence="7">
    <location>
        <begin position="637"/>
        <end position="736"/>
    </location>
</feature>
<dbReference type="STRING" id="36022.A0A061AMP3"/>
<keyword evidence="6" id="KW-0539">Nucleus</keyword>
<feature type="compositionally biased region" description="Polar residues" evidence="7">
    <location>
        <begin position="699"/>
        <end position="712"/>
    </location>
</feature>
<dbReference type="CDD" id="cd12148">
    <property type="entry name" value="fungal_TF_MHR"/>
    <property type="match status" value="1"/>
</dbReference>
<dbReference type="Pfam" id="PF04082">
    <property type="entry name" value="Fungal_trans"/>
    <property type="match status" value="1"/>
</dbReference>
<reference evidence="10" key="3">
    <citation type="submission" date="2017-01" db="EMBL/GenBank/DDBJ databases">
        <authorList>
            <person name="Mah S.A."/>
            <person name="Swanson W.J."/>
            <person name="Moy G.W."/>
            <person name="Vacquier V.D."/>
        </authorList>
    </citation>
    <scope>NUCLEOTIDE SEQUENCE [LARGE SCALE GENOMIC DNA]</scope>
    <source>
        <strain evidence="10">65</strain>
    </source>
</reference>
<keyword evidence="5" id="KW-0804">Transcription</keyword>
<dbReference type="SMART" id="SM00066">
    <property type="entry name" value="GAL4"/>
    <property type="match status" value="1"/>
</dbReference>
<reference evidence="9" key="1">
    <citation type="journal article" date="2014" name="Genome Announc.">
        <title>Genome sequence of the yeast Cyberlindnera fabianii (Hansenula fabianii).</title>
        <authorList>
            <person name="Freel K.C."/>
            <person name="Sarilar V."/>
            <person name="Neuveglise C."/>
            <person name="Devillers H."/>
            <person name="Friedrich A."/>
            <person name="Schacherer J."/>
        </authorList>
    </citation>
    <scope>NUCLEOTIDE SEQUENCE</scope>
    <source>
        <strain evidence="9">YJS4271</strain>
    </source>
</reference>
<dbReference type="OMA" id="VYWEMPR"/>
<dbReference type="AlphaFoldDB" id="A0A061AMP3"/>
<dbReference type="Pfam" id="PF00172">
    <property type="entry name" value="Zn_clus"/>
    <property type="match status" value="1"/>
</dbReference>
<evidence type="ECO:0000259" key="8">
    <source>
        <dbReference type="PROSITE" id="PS50048"/>
    </source>
</evidence>
<evidence type="ECO:0000256" key="5">
    <source>
        <dbReference type="ARBA" id="ARBA00023163"/>
    </source>
</evidence>
<dbReference type="GO" id="GO:0003677">
    <property type="term" value="F:DNA binding"/>
    <property type="evidence" value="ECO:0007669"/>
    <property type="project" value="UniProtKB-KW"/>
</dbReference>
<dbReference type="PROSITE" id="PS50048">
    <property type="entry name" value="ZN2_CY6_FUNGAL_2"/>
    <property type="match status" value="1"/>
</dbReference>
<feature type="domain" description="Zn(2)-C6 fungal-type" evidence="8">
    <location>
        <begin position="24"/>
        <end position="55"/>
    </location>
</feature>
<feature type="region of interest" description="Disordered" evidence="7">
    <location>
        <begin position="60"/>
        <end position="118"/>
    </location>
</feature>
<keyword evidence="1" id="KW-0479">Metal-binding</keyword>
<accession>A0A061AMP3</accession>
<dbReference type="Gene3D" id="4.10.240.10">
    <property type="entry name" value="Zn(2)-C6 fungal-type DNA-binding domain"/>
    <property type="match status" value="1"/>
</dbReference>